<reference evidence="1" key="1">
    <citation type="submission" date="2024-01" db="EMBL/GenBank/DDBJ databases">
        <authorList>
            <person name="Webb A."/>
        </authorList>
    </citation>
    <scope>NUCLEOTIDE SEQUENCE</scope>
    <source>
        <strain evidence="1">Pm1</strain>
    </source>
</reference>
<proteinExistence type="predicted"/>
<sequence>MFHLNVEDRGRLGTTATIFLESMVSADLNVGSMPSGGEDEESW</sequence>
<gene>
    <name evidence="1" type="ORF">PM001_LOCUS17923</name>
</gene>
<name>A0AAV1UHN0_9STRA</name>
<dbReference type="AlphaFoldDB" id="A0AAV1UHN0"/>
<accession>A0AAV1UHN0</accession>
<evidence type="ECO:0000313" key="2">
    <source>
        <dbReference type="Proteomes" id="UP001162060"/>
    </source>
</evidence>
<dbReference type="EMBL" id="CAKLBY020000192">
    <property type="protein sequence ID" value="CAK7932773.1"/>
    <property type="molecule type" value="Genomic_DNA"/>
</dbReference>
<evidence type="ECO:0000313" key="1">
    <source>
        <dbReference type="EMBL" id="CAK7932773.1"/>
    </source>
</evidence>
<organism evidence="1 2">
    <name type="scientific">Peronospora matthiolae</name>
    <dbReference type="NCBI Taxonomy" id="2874970"/>
    <lineage>
        <taxon>Eukaryota</taxon>
        <taxon>Sar</taxon>
        <taxon>Stramenopiles</taxon>
        <taxon>Oomycota</taxon>
        <taxon>Peronosporomycetes</taxon>
        <taxon>Peronosporales</taxon>
        <taxon>Peronosporaceae</taxon>
        <taxon>Peronospora</taxon>
    </lineage>
</organism>
<dbReference type="Proteomes" id="UP001162060">
    <property type="component" value="Unassembled WGS sequence"/>
</dbReference>
<protein>
    <submittedName>
        <fullName evidence="1">Uncharacterized protein</fullName>
    </submittedName>
</protein>
<comment type="caution">
    <text evidence="1">The sequence shown here is derived from an EMBL/GenBank/DDBJ whole genome shotgun (WGS) entry which is preliminary data.</text>
</comment>